<organism evidence="2 3">
    <name type="scientific">Chitinophaga caseinilytica</name>
    <dbReference type="NCBI Taxonomy" id="2267521"/>
    <lineage>
        <taxon>Bacteria</taxon>
        <taxon>Pseudomonadati</taxon>
        <taxon>Bacteroidota</taxon>
        <taxon>Chitinophagia</taxon>
        <taxon>Chitinophagales</taxon>
        <taxon>Chitinophagaceae</taxon>
        <taxon>Chitinophaga</taxon>
    </lineage>
</organism>
<dbReference type="Proteomes" id="UP001449657">
    <property type="component" value="Chromosome"/>
</dbReference>
<feature type="transmembrane region" description="Helical" evidence="1">
    <location>
        <begin position="77"/>
        <end position="100"/>
    </location>
</feature>
<reference evidence="2 3" key="1">
    <citation type="submission" date="2024-03" db="EMBL/GenBank/DDBJ databases">
        <title>Chitinophaga caseinilytica sp. nov., a casein hydrolysing bacterium isolated from forest soil.</title>
        <authorList>
            <person name="Lee D.S."/>
            <person name="Han D.M."/>
            <person name="Baek J.H."/>
            <person name="Choi D.G."/>
            <person name="Jeon J.H."/>
            <person name="Jeon C.O."/>
        </authorList>
    </citation>
    <scope>NUCLEOTIDE SEQUENCE [LARGE SCALE GENOMIC DNA]</scope>
    <source>
        <strain evidence="2 3">KACC 19118</strain>
    </source>
</reference>
<protein>
    <submittedName>
        <fullName evidence="2">Uncharacterized protein</fullName>
    </submittedName>
</protein>
<keyword evidence="1" id="KW-0812">Transmembrane</keyword>
<keyword evidence="1" id="KW-1133">Transmembrane helix</keyword>
<dbReference type="RefSeq" id="WP_341839316.1">
    <property type="nucleotide sequence ID" value="NZ_CP149792.1"/>
</dbReference>
<evidence type="ECO:0000256" key="1">
    <source>
        <dbReference type="SAM" id="Phobius"/>
    </source>
</evidence>
<sequence>MCQPIFRSVHHALSDDHKRIEVKFSRQLRKKRVRAGYHSVRLLVMLLFAMLMFVWMVPPQSLFASTPAPLGVRIARAFYDTHIAGQVLVILAFSTILWPIQHIMQDLFAMYAIARKRAFYRKRAV</sequence>
<feature type="transmembrane region" description="Helical" evidence="1">
    <location>
        <begin position="35"/>
        <end position="57"/>
    </location>
</feature>
<keyword evidence="3" id="KW-1185">Reference proteome</keyword>
<evidence type="ECO:0000313" key="3">
    <source>
        <dbReference type="Proteomes" id="UP001449657"/>
    </source>
</evidence>
<name>A0ABZ2YX28_9BACT</name>
<keyword evidence="1" id="KW-0472">Membrane</keyword>
<accession>A0ABZ2YX28</accession>
<gene>
    <name evidence="2" type="ORF">WJU22_16705</name>
</gene>
<proteinExistence type="predicted"/>
<evidence type="ECO:0000313" key="2">
    <source>
        <dbReference type="EMBL" id="WZN44536.1"/>
    </source>
</evidence>
<dbReference type="EMBL" id="CP150096">
    <property type="protein sequence ID" value="WZN44536.1"/>
    <property type="molecule type" value="Genomic_DNA"/>
</dbReference>